<evidence type="ECO:0000256" key="1">
    <source>
        <dbReference type="SAM" id="MobiDB-lite"/>
    </source>
</evidence>
<feature type="compositionally biased region" description="Basic and acidic residues" evidence="1">
    <location>
        <begin position="9"/>
        <end position="24"/>
    </location>
</feature>
<comment type="caution">
    <text evidence="2">The sequence shown here is derived from an EMBL/GenBank/DDBJ whole genome shotgun (WGS) entry which is preliminary data.</text>
</comment>
<organism evidence="2 3">
    <name type="scientific">Streptomyces triticiradicis</name>
    <dbReference type="NCBI Taxonomy" id="2651189"/>
    <lineage>
        <taxon>Bacteria</taxon>
        <taxon>Bacillati</taxon>
        <taxon>Actinomycetota</taxon>
        <taxon>Actinomycetes</taxon>
        <taxon>Kitasatosporales</taxon>
        <taxon>Streptomycetaceae</taxon>
        <taxon>Streptomyces</taxon>
    </lineage>
</organism>
<feature type="compositionally biased region" description="Basic and acidic residues" evidence="1">
    <location>
        <begin position="58"/>
        <end position="68"/>
    </location>
</feature>
<keyword evidence="3" id="KW-1185">Reference proteome</keyword>
<sequence length="85" mass="9222">MGISAAQRTEYENRARAAMDRLPRGETPSGGKSNRKGFADEGCGWIDVTVGPPPRGLRGHDSERRDKPMIPMITALVSSRGADRV</sequence>
<evidence type="ECO:0000313" key="2">
    <source>
        <dbReference type="EMBL" id="KAB1990226.1"/>
    </source>
</evidence>
<name>A0A7J5DN88_9ACTN</name>
<accession>A0A7J5DN88</accession>
<feature type="region of interest" description="Disordered" evidence="1">
    <location>
        <begin position="1"/>
        <end position="69"/>
    </location>
</feature>
<evidence type="ECO:0000313" key="3">
    <source>
        <dbReference type="Proteomes" id="UP000442990"/>
    </source>
</evidence>
<gene>
    <name evidence="2" type="ORF">F8144_04055</name>
</gene>
<reference evidence="2 3" key="1">
    <citation type="submission" date="2019-09" db="EMBL/GenBank/DDBJ databases">
        <title>Isolation and identification of active actinomycetes.</title>
        <authorList>
            <person name="Yu Z."/>
            <person name="Han C."/>
            <person name="Yu B."/>
        </authorList>
    </citation>
    <scope>NUCLEOTIDE SEQUENCE [LARGE SCALE GENOMIC DNA]</scope>
    <source>
        <strain evidence="2 3">NEAU-H2</strain>
    </source>
</reference>
<dbReference type="AlphaFoldDB" id="A0A7J5DN88"/>
<dbReference type="EMBL" id="WBKG01000002">
    <property type="protein sequence ID" value="KAB1990226.1"/>
    <property type="molecule type" value="Genomic_DNA"/>
</dbReference>
<dbReference type="Proteomes" id="UP000442990">
    <property type="component" value="Unassembled WGS sequence"/>
</dbReference>
<proteinExistence type="predicted"/>
<protein>
    <submittedName>
        <fullName evidence="2">Uncharacterized protein</fullName>
    </submittedName>
</protein>